<dbReference type="Proteomes" id="UP000317778">
    <property type="component" value="Unassembled WGS sequence"/>
</dbReference>
<dbReference type="EMBL" id="NJBO01000009">
    <property type="protein sequence ID" value="TKJ42769.1"/>
    <property type="molecule type" value="Genomic_DNA"/>
</dbReference>
<dbReference type="InterPro" id="IPR017937">
    <property type="entry name" value="Thioredoxin_CS"/>
</dbReference>
<dbReference type="PROSITE" id="PS51352">
    <property type="entry name" value="THIOREDOXIN_2"/>
    <property type="match status" value="1"/>
</dbReference>
<dbReference type="Pfam" id="PF00578">
    <property type="entry name" value="AhpC-TSA"/>
    <property type="match status" value="1"/>
</dbReference>
<evidence type="ECO:0000313" key="4">
    <source>
        <dbReference type="Proteomes" id="UP000317778"/>
    </source>
</evidence>
<dbReference type="SUPFAM" id="SSF52833">
    <property type="entry name" value="Thioredoxin-like"/>
    <property type="match status" value="1"/>
</dbReference>
<feature type="compositionally biased region" description="Basic and acidic residues" evidence="1">
    <location>
        <begin position="67"/>
        <end position="76"/>
    </location>
</feature>
<evidence type="ECO:0000313" key="3">
    <source>
        <dbReference type="EMBL" id="TKJ42769.1"/>
    </source>
</evidence>
<reference evidence="3 4" key="1">
    <citation type="submission" date="2017-06" db="EMBL/GenBank/DDBJ databases">
        <title>Novel microbial phyla capable of carbon fixation and sulfur reduction in deep-sea sediments.</title>
        <authorList>
            <person name="Huang J."/>
            <person name="Baker B."/>
            <person name="Wang Y."/>
        </authorList>
    </citation>
    <scope>NUCLEOTIDE SEQUENCE [LARGE SCALE GENOMIC DNA]</scope>
    <source>
        <strain evidence="3">B3_TA06</strain>
    </source>
</reference>
<dbReference type="InterPro" id="IPR000866">
    <property type="entry name" value="AhpC/TSA"/>
</dbReference>
<feature type="region of interest" description="Disordered" evidence="1">
    <location>
        <begin position="29"/>
        <end position="76"/>
    </location>
</feature>
<dbReference type="CDD" id="cd02966">
    <property type="entry name" value="TlpA_like_family"/>
    <property type="match status" value="1"/>
</dbReference>
<organism evidence="3 4">
    <name type="scientific">candidate division TA06 bacterium B3_TA06</name>
    <dbReference type="NCBI Taxonomy" id="2012487"/>
    <lineage>
        <taxon>Bacteria</taxon>
        <taxon>Bacteria division TA06</taxon>
    </lineage>
</organism>
<dbReference type="PROSITE" id="PS00194">
    <property type="entry name" value="THIOREDOXIN_1"/>
    <property type="match status" value="1"/>
</dbReference>
<gene>
    <name evidence="3" type="ORF">CEE36_06710</name>
</gene>
<evidence type="ECO:0000256" key="1">
    <source>
        <dbReference type="SAM" id="MobiDB-lite"/>
    </source>
</evidence>
<dbReference type="Gene3D" id="3.40.30.10">
    <property type="entry name" value="Glutaredoxin"/>
    <property type="match status" value="1"/>
</dbReference>
<dbReference type="AlphaFoldDB" id="A0A532V6E8"/>
<dbReference type="PANTHER" id="PTHR42852">
    <property type="entry name" value="THIOL:DISULFIDE INTERCHANGE PROTEIN DSBE"/>
    <property type="match status" value="1"/>
</dbReference>
<proteinExistence type="predicted"/>
<dbReference type="InterPro" id="IPR036249">
    <property type="entry name" value="Thioredoxin-like_sf"/>
</dbReference>
<dbReference type="GO" id="GO:0016491">
    <property type="term" value="F:oxidoreductase activity"/>
    <property type="evidence" value="ECO:0007669"/>
    <property type="project" value="InterPro"/>
</dbReference>
<dbReference type="PROSITE" id="PS51257">
    <property type="entry name" value="PROKAR_LIPOPROTEIN"/>
    <property type="match status" value="1"/>
</dbReference>
<comment type="caution">
    <text evidence="3">The sequence shown here is derived from an EMBL/GenBank/DDBJ whole genome shotgun (WGS) entry which is preliminary data.</text>
</comment>
<dbReference type="InterPro" id="IPR050553">
    <property type="entry name" value="Thioredoxin_ResA/DsbE_sf"/>
</dbReference>
<feature type="domain" description="Thioredoxin" evidence="2">
    <location>
        <begin position="72"/>
        <end position="211"/>
    </location>
</feature>
<dbReference type="PANTHER" id="PTHR42852:SF13">
    <property type="entry name" value="PROTEIN DIPZ"/>
    <property type="match status" value="1"/>
</dbReference>
<dbReference type="InterPro" id="IPR013766">
    <property type="entry name" value="Thioredoxin_domain"/>
</dbReference>
<dbReference type="GO" id="GO:0016209">
    <property type="term" value="F:antioxidant activity"/>
    <property type="evidence" value="ECO:0007669"/>
    <property type="project" value="InterPro"/>
</dbReference>
<accession>A0A532V6E8</accession>
<protein>
    <recommendedName>
        <fullName evidence="2">Thioredoxin domain-containing protein</fullName>
    </recommendedName>
</protein>
<sequence length="214" mass="23263">MKLARLSGVMVILSILGAGFLAGCGNKNPSETPEVTERIPDTSSASEVADTSLEGDEGNTPQTSTAPKEDPGADRRQAPDFTLADLRGNQHSLSDFYGKVVLLDFWATWCGPCRREIPHLIKLYETYKPQGFVVLGVGLDKEANLSRFASEAGISYIVLADEKGVAGKLYGIRSIPRTLIIDKKGRIAFDHTGFVPGMEAEMEAQIRTLLAEEY</sequence>
<name>A0A532V6E8_UNCT6</name>
<evidence type="ECO:0000259" key="2">
    <source>
        <dbReference type="PROSITE" id="PS51352"/>
    </source>
</evidence>